<dbReference type="EMBL" id="UINC01061951">
    <property type="protein sequence ID" value="SVB88064.1"/>
    <property type="molecule type" value="Genomic_DNA"/>
</dbReference>
<dbReference type="Gene3D" id="2.60.120.570">
    <property type="entry name" value="Particulate methane monooxygenase, b subunit. Chain: A, domain 1"/>
    <property type="match status" value="1"/>
</dbReference>
<organism evidence="2">
    <name type="scientific">marine metagenome</name>
    <dbReference type="NCBI Taxonomy" id="408172"/>
    <lineage>
        <taxon>unclassified sequences</taxon>
        <taxon>metagenomes</taxon>
        <taxon>ecological metagenomes</taxon>
    </lineage>
</organism>
<dbReference type="AlphaFoldDB" id="A0A382HL10"/>
<feature type="non-terminal residue" evidence="2">
    <location>
        <position position="231"/>
    </location>
</feature>
<reference evidence="2" key="1">
    <citation type="submission" date="2018-05" db="EMBL/GenBank/DDBJ databases">
        <authorList>
            <person name="Lanie J.A."/>
            <person name="Ng W.-L."/>
            <person name="Kazmierczak K.M."/>
            <person name="Andrzejewski T.M."/>
            <person name="Davidsen T.M."/>
            <person name="Wayne K.J."/>
            <person name="Tettelin H."/>
            <person name="Glass J.I."/>
            <person name="Rusch D."/>
            <person name="Podicherti R."/>
            <person name="Tsui H.-C.T."/>
            <person name="Winkler M.E."/>
        </authorList>
    </citation>
    <scope>NUCLEOTIDE SEQUENCE</scope>
</reference>
<proteinExistence type="predicted"/>
<protein>
    <recommendedName>
        <fullName evidence="3">Ammonia monooxygenase subunit B</fullName>
    </recommendedName>
</protein>
<evidence type="ECO:0000313" key="2">
    <source>
        <dbReference type="EMBL" id="SVB88064.1"/>
    </source>
</evidence>
<keyword evidence="1" id="KW-0472">Membrane</keyword>
<evidence type="ECO:0000256" key="1">
    <source>
        <dbReference type="SAM" id="Phobius"/>
    </source>
</evidence>
<dbReference type="Pfam" id="PF04744">
    <property type="entry name" value="Monooxygenase_B"/>
    <property type="match status" value="1"/>
</dbReference>
<dbReference type="InterPro" id="IPR023141">
    <property type="entry name" value="NH3_CH4_mOase_suB_hlx_hairpin"/>
</dbReference>
<sequence>MKLKNFGVFLIGLAAVAAGLWMPMPAFAHGEKAQMAFLRMRSIHWYDISVSPTQTSVNDEVVVTGKFRPSAFWPGSLPEPVVSYLNIGVPGPVFVRMESEVNGVNMVNSTSFELGATYDFRVVIKARVPGRYHVHPVLHVEHAGPLVGPGIWVETSGNAADFKHEVTTLTGNVVDLEKFGFANVVSWHIIWFVLGLIWLVYWIFFKGRLFLPRYRRVLELGDDADAMITRT</sequence>
<keyword evidence="1" id="KW-1133">Transmembrane helix</keyword>
<dbReference type="InterPro" id="IPR006833">
    <property type="entry name" value="NH3_CH4_mOase_B"/>
</dbReference>
<dbReference type="Gene3D" id="1.10.287.710">
    <property type="entry name" value="Helix hairpin bin"/>
    <property type="match status" value="1"/>
</dbReference>
<keyword evidence="1" id="KW-0812">Transmembrane</keyword>
<dbReference type="InterPro" id="IPR023301">
    <property type="entry name" value="NH3_CH4_mOase_suB_N"/>
</dbReference>
<accession>A0A382HL10</accession>
<name>A0A382HL10_9ZZZZ</name>
<evidence type="ECO:0008006" key="3">
    <source>
        <dbReference type="Google" id="ProtNLM"/>
    </source>
</evidence>
<gene>
    <name evidence="2" type="ORF">METZ01_LOCUS240918</name>
</gene>
<feature type="transmembrane region" description="Helical" evidence="1">
    <location>
        <begin position="185"/>
        <end position="205"/>
    </location>
</feature>